<dbReference type="GO" id="GO:0015093">
    <property type="term" value="F:ferrous iron transmembrane transporter activity"/>
    <property type="evidence" value="ECO:0007669"/>
    <property type="project" value="TreeGrafter"/>
</dbReference>
<proteinExistence type="inferred from homology"/>
<keyword evidence="4 9" id="KW-0812">Transmembrane</keyword>
<evidence type="ECO:0000256" key="2">
    <source>
        <dbReference type="ARBA" id="ARBA00006375"/>
    </source>
</evidence>
<dbReference type="Gene3D" id="1.50.40.10">
    <property type="entry name" value="Mitochondrial carrier domain"/>
    <property type="match status" value="1"/>
</dbReference>
<dbReference type="InterPro" id="IPR023395">
    <property type="entry name" value="MCP_dom_sf"/>
</dbReference>
<reference evidence="12 13" key="1">
    <citation type="journal article" date="2018" name="Cell">
        <title>The Chara Genome: Secondary Complexity and Implications for Plant Terrestrialization.</title>
        <authorList>
            <person name="Nishiyama T."/>
            <person name="Sakayama H."/>
            <person name="Vries J.D."/>
            <person name="Buschmann H."/>
            <person name="Saint-Marcoux D."/>
            <person name="Ullrich K.K."/>
            <person name="Haas F.B."/>
            <person name="Vanderstraeten L."/>
            <person name="Becker D."/>
            <person name="Lang D."/>
            <person name="Vosolsobe S."/>
            <person name="Rombauts S."/>
            <person name="Wilhelmsson P.K.I."/>
            <person name="Janitza P."/>
            <person name="Kern R."/>
            <person name="Heyl A."/>
            <person name="Rumpler F."/>
            <person name="Villalobos L.I.A.C."/>
            <person name="Clay J.M."/>
            <person name="Skokan R."/>
            <person name="Toyoda A."/>
            <person name="Suzuki Y."/>
            <person name="Kagoshima H."/>
            <person name="Schijlen E."/>
            <person name="Tajeshwar N."/>
            <person name="Catarino B."/>
            <person name="Hetherington A.J."/>
            <person name="Saltykova A."/>
            <person name="Bonnot C."/>
            <person name="Breuninger H."/>
            <person name="Symeonidi A."/>
            <person name="Radhakrishnan G.V."/>
            <person name="Van Nieuwerburgh F."/>
            <person name="Deforce D."/>
            <person name="Chang C."/>
            <person name="Karol K.G."/>
            <person name="Hedrich R."/>
            <person name="Ulvskov P."/>
            <person name="Glockner G."/>
            <person name="Delwiche C.F."/>
            <person name="Petrasek J."/>
            <person name="Van de Peer Y."/>
            <person name="Friml J."/>
            <person name="Beilby M."/>
            <person name="Dolan L."/>
            <person name="Kohara Y."/>
            <person name="Sugano S."/>
            <person name="Fujiyama A."/>
            <person name="Delaux P.-M."/>
            <person name="Quint M."/>
            <person name="TheiBen G."/>
            <person name="Hagemann M."/>
            <person name="Harholt J."/>
            <person name="Dunand C."/>
            <person name="Zachgo S."/>
            <person name="Langdale J."/>
            <person name="Maumus F."/>
            <person name="Straeten D.V.D."/>
            <person name="Gould S.B."/>
            <person name="Rensing S.A."/>
        </authorList>
    </citation>
    <scope>NUCLEOTIDE SEQUENCE [LARGE SCALE GENOMIC DNA]</scope>
    <source>
        <strain evidence="12 13">S276</strain>
    </source>
</reference>
<evidence type="ECO:0000256" key="11">
    <source>
        <dbReference type="SAM" id="MobiDB-lite"/>
    </source>
</evidence>
<dbReference type="OMA" id="QLSLWEW"/>
<comment type="similarity">
    <text evidence="2 10">Belongs to the mitochondrial carrier (TC 2.A.29) family.</text>
</comment>
<evidence type="ECO:0000256" key="8">
    <source>
        <dbReference type="ARBA" id="ARBA00023136"/>
    </source>
</evidence>
<dbReference type="InterPro" id="IPR002067">
    <property type="entry name" value="MCP"/>
</dbReference>
<dbReference type="GO" id="GO:0031966">
    <property type="term" value="C:mitochondrial membrane"/>
    <property type="evidence" value="ECO:0007669"/>
    <property type="project" value="UniProtKB-SubCell"/>
</dbReference>
<dbReference type="Gramene" id="GBG67785">
    <property type="protein sequence ID" value="GBG67785"/>
    <property type="gene ID" value="CBR_g910"/>
</dbReference>
<protein>
    <submittedName>
        <fullName evidence="12">Uncharacterized protein</fullName>
    </submittedName>
</protein>
<evidence type="ECO:0000256" key="4">
    <source>
        <dbReference type="ARBA" id="ARBA00022692"/>
    </source>
</evidence>
<organism evidence="12 13">
    <name type="scientific">Chara braunii</name>
    <name type="common">Braun's stonewort</name>
    <dbReference type="NCBI Taxonomy" id="69332"/>
    <lineage>
        <taxon>Eukaryota</taxon>
        <taxon>Viridiplantae</taxon>
        <taxon>Streptophyta</taxon>
        <taxon>Charophyceae</taxon>
        <taxon>Charales</taxon>
        <taxon>Characeae</taxon>
        <taxon>Chara</taxon>
    </lineage>
</organism>
<gene>
    <name evidence="12" type="ORF">CBR_g910</name>
</gene>
<evidence type="ECO:0000313" key="12">
    <source>
        <dbReference type="EMBL" id="GBG67785.1"/>
    </source>
</evidence>
<dbReference type="PROSITE" id="PS50920">
    <property type="entry name" value="SOLCAR"/>
    <property type="match status" value="3"/>
</dbReference>
<comment type="subcellular location">
    <subcellularLocation>
        <location evidence="1">Mitochondrion membrane</location>
        <topology evidence="1">Multi-pass membrane protein</topology>
    </subcellularLocation>
</comment>
<keyword evidence="5" id="KW-0677">Repeat</keyword>
<keyword evidence="7" id="KW-0496">Mitochondrion</keyword>
<sequence length="494" mass="52619">MVRFAFLQWAEDCKIRSFPVCDLTEAPLCNGQRIVRFDRVGSIEGFLVFSRDTVSYTHLDVYKRQLVLLLRITETDLGPIIFPARGISLFPSRSGGRGGTRAGIRRSSPIARGEAATSCAAGVSHGLKEGEGREAKEAAEMAETMPTELKVPLSAVAGAPSEALTSYVVIEERDGGGGAGDLHDGLSFPQYMLAGSFAGLVEHTAMFPVDTIKTRMQALVGRANAMSPHHDTTVLKAVSSILRSEGPLGLYRGIGAMCLGAGPAHAVYFATYEFAKQELGGNRSGHHPVAHATAGALATVASDAVFTPMDVVKQRMQLRNSPYRGVMDTVRRIAGEEGLGAFYASYRTTLVMNVPFTAVHFATYEGAKRILRDTGLGHVGGGGEKGEEGEGGEENLSTHLTAGGAAGALASAVTNPLDVIKTRLQTQGVNGAQRFSSGSVVAAMRTIVREEGLSALARGTRPRVLFHTPAAAICWATYEASKKFLQRWNDDHPQ</sequence>
<keyword evidence="8 9" id="KW-0472">Membrane</keyword>
<feature type="repeat" description="Solcar" evidence="9">
    <location>
        <begin position="186"/>
        <end position="278"/>
    </location>
</feature>
<dbReference type="Proteomes" id="UP000265515">
    <property type="component" value="Unassembled WGS sequence"/>
</dbReference>
<name>A0A388KCK4_CHABU</name>
<dbReference type="PANTHER" id="PTHR45758">
    <property type="entry name" value="MITOFERRIN-1-RELATED"/>
    <property type="match status" value="1"/>
</dbReference>
<dbReference type="EMBL" id="BFEA01000092">
    <property type="protein sequence ID" value="GBG67785.1"/>
    <property type="molecule type" value="Genomic_DNA"/>
</dbReference>
<dbReference type="PRINTS" id="PR00926">
    <property type="entry name" value="MITOCARRIER"/>
</dbReference>
<feature type="repeat" description="Solcar" evidence="9">
    <location>
        <begin position="286"/>
        <end position="370"/>
    </location>
</feature>
<comment type="caution">
    <text evidence="12">The sequence shown here is derived from an EMBL/GenBank/DDBJ whole genome shotgun (WGS) entry which is preliminary data.</text>
</comment>
<keyword evidence="3 10" id="KW-0813">Transport</keyword>
<evidence type="ECO:0000256" key="10">
    <source>
        <dbReference type="RuleBase" id="RU000488"/>
    </source>
</evidence>
<dbReference type="Pfam" id="PF00153">
    <property type="entry name" value="Mito_carr"/>
    <property type="match status" value="3"/>
</dbReference>
<feature type="region of interest" description="Disordered" evidence="11">
    <location>
        <begin position="378"/>
        <end position="397"/>
    </location>
</feature>
<evidence type="ECO:0000256" key="7">
    <source>
        <dbReference type="ARBA" id="ARBA00023128"/>
    </source>
</evidence>
<dbReference type="InterPro" id="IPR018108">
    <property type="entry name" value="MCP_transmembrane"/>
</dbReference>
<dbReference type="SUPFAM" id="SSF103506">
    <property type="entry name" value="Mitochondrial carrier"/>
    <property type="match status" value="1"/>
</dbReference>
<evidence type="ECO:0000256" key="3">
    <source>
        <dbReference type="ARBA" id="ARBA00022448"/>
    </source>
</evidence>
<evidence type="ECO:0000256" key="1">
    <source>
        <dbReference type="ARBA" id="ARBA00004225"/>
    </source>
</evidence>
<dbReference type="STRING" id="69332.A0A388KCK4"/>
<evidence type="ECO:0000256" key="5">
    <source>
        <dbReference type="ARBA" id="ARBA00022737"/>
    </source>
</evidence>
<evidence type="ECO:0000256" key="9">
    <source>
        <dbReference type="PROSITE-ProRule" id="PRU00282"/>
    </source>
</evidence>
<dbReference type="GO" id="GO:0048250">
    <property type="term" value="P:iron import into the mitochondrion"/>
    <property type="evidence" value="ECO:0007669"/>
    <property type="project" value="TreeGrafter"/>
</dbReference>
<evidence type="ECO:0000313" key="13">
    <source>
        <dbReference type="Proteomes" id="UP000265515"/>
    </source>
</evidence>
<dbReference type="PANTHER" id="PTHR45758:SF4">
    <property type="entry name" value="MITOFERRIN-1"/>
    <property type="match status" value="1"/>
</dbReference>
<dbReference type="OrthoDB" id="276989at2759"/>
<accession>A0A388KCK4</accession>
<keyword evidence="13" id="KW-1185">Reference proteome</keyword>
<dbReference type="AlphaFoldDB" id="A0A388KCK4"/>
<feature type="repeat" description="Solcar" evidence="9">
    <location>
        <begin position="394"/>
        <end position="484"/>
    </location>
</feature>
<keyword evidence="6" id="KW-1133">Transmembrane helix</keyword>
<evidence type="ECO:0000256" key="6">
    <source>
        <dbReference type="ARBA" id="ARBA00022989"/>
    </source>
</evidence>